<gene>
    <name evidence="2" type="ORF">DMN91_006645</name>
</gene>
<sequence length="89" mass="10383">MLELQYSHADTALENSLGASGIDWRRECAVRQRRKEKKEENRKQSKTETVMISKDTSVKQGASIQKYKDKGMKKNRKVHQSVCQIRMLE</sequence>
<reference evidence="2 3" key="1">
    <citation type="journal article" date="2018" name="Genome Res.">
        <title>The genomic architecture and molecular evolution of ant odorant receptors.</title>
        <authorList>
            <person name="McKenzie S.K."/>
            <person name="Kronauer D.J.C."/>
        </authorList>
    </citation>
    <scope>NUCLEOTIDE SEQUENCE [LARGE SCALE GENOMIC DNA]</scope>
    <source>
        <strain evidence="2">Clonal line C1</strain>
    </source>
</reference>
<proteinExistence type="predicted"/>
<accession>A0A3L8DJC1</accession>
<feature type="region of interest" description="Disordered" evidence="1">
    <location>
        <begin position="56"/>
        <end position="80"/>
    </location>
</feature>
<protein>
    <submittedName>
        <fullName evidence="2">Uncharacterized protein</fullName>
    </submittedName>
</protein>
<dbReference type="Proteomes" id="UP000279307">
    <property type="component" value="Chromosome 7"/>
</dbReference>
<dbReference type="AlphaFoldDB" id="A0A3L8DJC1"/>
<evidence type="ECO:0000313" key="2">
    <source>
        <dbReference type="EMBL" id="RLU20039.1"/>
    </source>
</evidence>
<dbReference type="EMBL" id="QOIP01000007">
    <property type="protein sequence ID" value="RLU20039.1"/>
    <property type="molecule type" value="Genomic_DNA"/>
</dbReference>
<evidence type="ECO:0000313" key="3">
    <source>
        <dbReference type="Proteomes" id="UP000279307"/>
    </source>
</evidence>
<comment type="caution">
    <text evidence="2">The sequence shown here is derived from an EMBL/GenBank/DDBJ whole genome shotgun (WGS) entry which is preliminary data.</text>
</comment>
<organism evidence="2 3">
    <name type="scientific">Ooceraea biroi</name>
    <name type="common">Clonal raider ant</name>
    <name type="synonym">Cerapachys biroi</name>
    <dbReference type="NCBI Taxonomy" id="2015173"/>
    <lineage>
        <taxon>Eukaryota</taxon>
        <taxon>Metazoa</taxon>
        <taxon>Ecdysozoa</taxon>
        <taxon>Arthropoda</taxon>
        <taxon>Hexapoda</taxon>
        <taxon>Insecta</taxon>
        <taxon>Pterygota</taxon>
        <taxon>Neoptera</taxon>
        <taxon>Endopterygota</taxon>
        <taxon>Hymenoptera</taxon>
        <taxon>Apocrita</taxon>
        <taxon>Aculeata</taxon>
        <taxon>Formicoidea</taxon>
        <taxon>Formicidae</taxon>
        <taxon>Dorylinae</taxon>
        <taxon>Ooceraea</taxon>
    </lineage>
</organism>
<evidence type="ECO:0000256" key="1">
    <source>
        <dbReference type="SAM" id="MobiDB-lite"/>
    </source>
</evidence>
<name>A0A3L8DJC1_OOCBI</name>